<evidence type="ECO:0000313" key="3">
    <source>
        <dbReference type="Proteomes" id="UP000026962"/>
    </source>
</evidence>
<dbReference type="Proteomes" id="UP000026962">
    <property type="component" value="Chromosome 12"/>
</dbReference>
<reference evidence="2" key="2">
    <citation type="submission" date="2018-05" db="EMBL/GenBank/DDBJ databases">
        <title>OpunRS2 (Oryza punctata Reference Sequence Version 2).</title>
        <authorList>
            <person name="Zhang J."/>
            <person name="Kudrna D."/>
            <person name="Lee S."/>
            <person name="Talag J."/>
            <person name="Welchert J."/>
            <person name="Wing R.A."/>
        </authorList>
    </citation>
    <scope>NUCLEOTIDE SEQUENCE [LARGE SCALE GENOMIC DNA]</scope>
</reference>
<feature type="compositionally biased region" description="Basic residues" evidence="1">
    <location>
        <begin position="132"/>
        <end position="147"/>
    </location>
</feature>
<dbReference type="HOGENOM" id="CLU_1663573_0_0_1"/>
<dbReference type="Gramene" id="OPUNC12G09540.1">
    <property type="protein sequence ID" value="OPUNC12G09540.1"/>
    <property type="gene ID" value="OPUNC12G09540"/>
</dbReference>
<feature type="compositionally biased region" description="Basic and acidic residues" evidence="1">
    <location>
        <begin position="122"/>
        <end position="131"/>
    </location>
</feature>
<evidence type="ECO:0000256" key="1">
    <source>
        <dbReference type="SAM" id="MobiDB-lite"/>
    </source>
</evidence>
<reference evidence="2" key="1">
    <citation type="submission" date="2015-04" db="UniProtKB">
        <authorList>
            <consortium name="EnsemblPlants"/>
        </authorList>
    </citation>
    <scope>IDENTIFICATION</scope>
</reference>
<evidence type="ECO:0000313" key="2">
    <source>
        <dbReference type="EnsemblPlants" id="OPUNC12G09540.1"/>
    </source>
</evidence>
<proteinExistence type="predicted"/>
<dbReference type="AlphaFoldDB" id="A0A0E0MM00"/>
<feature type="region of interest" description="Disordered" evidence="1">
    <location>
        <begin position="81"/>
        <end position="147"/>
    </location>
</feature>
<dbReference type="EnsemblPlants" id="OPUNC12G09540.1">
    <property type="protein sequence ID" value="OPUNC12G09540.1"/>
    <property type="gene ID" value="OPUNC12G09540"/>
</dbReference>
<sequence length="159" mass="18767">MRFGAHLGSLEFGHDEHVAERDGAEEHDGLRHRHGLHDGVRRRVGQRVEVNVHLHLLRRDLHLLHAAALLRELRRAEPLPRLPLLRPPPLRQEPPLPQHGDEVRPEHQPVQLRHPRPRPVHHREPVVPRRPERLHHRRHALHHLQRHRPRLRCGELADG</sequence>
<feature type="compositionally biased region" description="Pro residues" evidence="1">
    <location>
        <begin position="85"/>
        <end position="97"/>
    </location>
</feature>
<accession>A0A0E0MM00</accession>
<protein>
    <submittedName>
        <fullName evidence="2">Uncharacterized protein</fullName>
    </submittedName>
</protein>
<organism evidence="2">
    <name type="scientific">Oryza punctata</name>
    <name type="common">Red rice</name>
    <dbReference type="NCBI Taxonomy" id="4537"/>
    <lineage>
        <taxon>Eukaryota</taxon>
        <taxon>Viridiplantae</taxon>
        <taxon>Streptophyta</taxon>
        <taxon>Embryophyta</taxon>
        <taxon>Tracheophyta</taxon>
        <taxon>Spermatophyta</taxon>
        <taxon>Magnoliopsida</taxon>
        <taxon>Liliopsida</taxon>
        <taxon>Poales</taxon>
        <taxon>Poaceae</taxon>
        <taxon>BOP clade</taxon>
        <taxon>Oryzoideae</taxon>
        <taxon>Oryzeae</taxon>
        <taxon>Oryzinae</taxon>
        <taxon>Oryza</taxon>
    </lineage>
</organism>
<name>A0A0E0MM00_ORYPU</name>
<keyword evidence="3" id="KW-1185">Reference proteome</keyword>